<evidence type="ECO:0000256" key="1">
    <source>
        <dbReference type="ARBA" id="ARBA00006739"/>
    </source>
</evidence>
<proteinExistence type="inferred from homology"/>
<reference evidence="5" key="1">
    <citation type="journal article" date="2015" name="Nature">
        <title>Complex archaea that bridge the gap between prokaryotes and eukaryotes.</title>
        <authorList>
            <person name="Spang A."/>
            <person name="Saw J.H."/>
            <person name="Jorgensen S.L."/>
            <person name="Zaremba-Niedzwiedzka K."/>
            <person name="Martijn J."/>
            <person name="Lind A.E."/>
            <person name="van Eijk R."/>
            <person name="Schleper C."/>
            <person name="Guy L."/>
            <person name="Ettema T.J."/>
        </authorList>
    </citation>
    <scope>NUCLEOTIDE SEQUENCE</scope>
</reference>
<dbReference type="AlphaFoldDB" id="A0A0F9IYE0"/>
<dbReference type="InterPro" id="IPR050834">
    <property type="entry name" value="Glycosyltransf_2"/>
</dbReference>
<sequence length="246" mass="28398">MIISFVIPVKDEEKNVRQLYIEIKKVMNDLIRKRCIKEFEVILVNDGSTDGTLDLCKKLVGGYRGDSKIISHMGNKGCGKCRNEAVKASGGKYVAIHDGDDVSLLNRIEKQVEFLEKNQEISFLGGHALKINEKGESISEIMDYPPQTHEEIVNMITNKCMNPMIDPTMMFRRNAFIDSGGYGKEEKVLYVPDFDLWLRAIKKGYKFHNLQEPIIKYRVNPKGNTRRCQKEMIRQHIGIWRAFKRK</sequence>
<evidence type="ECO:0000313" key="5">
    <source>
        <dbReference type="EMBL" id="KKM62414.1"/>
    </source>
</evidence>
<evidence type="ECO:0000256" key="3">
    <source>
        <dbReference type="ARBA" id="ARBA00022679"/>
    </source>
</evidence>
<comment type="caution">
    <text evidence="5">The sequence shown here is derived from an EMBL/GenBank/DDBJ whole genome shotgun (WGS) entry which is preliminary data.</text>
</comment>
<protein>
    <recommendedName>
        <fullName evidence="4">Glycosyltransferase 2-like domain-containing protein</fullName>
    </recommendedName>
</protein>
<dbReference type="PANTHER" id="PTHR43685:SF5">
    <property type="entry name" value="GLYCOSYLTRANSFERASE EPSE-RELATED"/>
    <property type="match status" value="1"/>
</dbReference>
<comment type="similarity">
    <text evidence="1">Belongs to the glycosyltransferase 2 family.</text>
</comment>
<evidence type="ECO:0000256" key="2">
    <source>
        <dbReference type="ARBA" id="ARBA00022676"/>
    </source>
</evidence>
<dbReference type="InterPro" id="IPR001173">
    <property type="entry name" value="Glyco_trans_2-like"/>
</dbReference>
<dbReference type="Pfam" id="PF00535">
    <property type="entry name" value="Glycos_transf_2"/>
    <property type="match status" value="1"/>
</dbReference>
<accession>A0A0F9IYE0</accession>
<keyword evidence="2" id="KW-0328">Glycosyltransferase</keyword>
<dbReference type="Gene3D" id="3.90.550.10">
    <property type="entry name" value="Spore Coat Polysaccharide Biosynthesis Protein SpsA, Chain A"/>
    <property type="match status" value="1"/>
</dbReference>
<dbReference type="PANTHER" id="PTHR43685">
    <property type="entry name" value="GLYCOSYLTRANSFERASE"/>
    <property type="match status" value="1"/>
</dbReference>
<keyword evidence="3" id="KW-0808">Transferase</keyword>
<gene>
    <name evidence="5" type="ORF">LCGC14_1521950</name>
</gene>
<dbReference type="EMBL" id="LAZR01011300">
    <property type="protein sequence ID" value="KKM62414.1"/>
    <property type="molecule type" value="Genomic_DNA"/>
</dbReference>
<dbReference type="InterPro" id="IPR029044">
    <property type="entry name" value="Nucleotide-diphossugar_trans"/>
</dbReference>
<dbReference type="GO" id="GO:0016757">
    <property type="term" value="F:glycosyltransferase activity"/>
    <property type="evidence" value="ECO:0007669"/>
    <property type="project" value="UniProtKB-KW"/>
</dbReference>
<feature type="domain" description="Glycosyltransferase 2-like" evidence="4">
    <location>
        <begin position="4"/>
        <end position="176"/>
    </location>
</feature>
<name>A0A0F9IYE0_9ZZZZ</name>
<evidence type="ECO:0000259" key="4">
    <source>
        <dbReference type="Pfam" id="PF00535"/>
    </source>
</evidence>
<dbReference type="SUPFAM" id="SSF53448">
    <property type="entry name" value="Nucleotide-diphospho-sugar transferases"/>
    <property type="match status" value="1"/>
</dbReference>
<organism evidence="5">
    <name type="scientific">marine sediment metagenome</name>
    <dbReference type="NCBI Taxonomy" id="412755"/>
    <lineage>
        <taxon>unclassified sequences</taxon>
        <taxon>metagenomes</taxon>
        <taxon>ecological metagenomes</taxon>
    </lineage>
</organism>